<dbReference type="Gene3D" id="2.30.40.10">
    <property type="entry name" value="Urease, subunit C, domain 1"/>
    <property type="match status" value="1"/>
</dbReference>
<organism evidence="10 11">
    <name type="scientific">Anaerocolumna xylanovorans DSM 12503</name>
    <dbReference type="NCBI Taxonomy" id="1121345"/>
    <lineage>
        <taxon>Bacteria</taxon>
        <taxon>Bacillati</taxon>
        <taxon>Bacillota</taxon>
        <taxon>Clostridia</taxon>
        <taxon>Lachnospirales</taxon>
        <taxon>Lachnospiraceae</taxon>
        <taxon>Anaerocolumna</taxon>
    </lineage>
</organism>
<accession>A0A1M7YEB5</accession>
<protein>
    <submittedName>
        <fullName evidence="10">N-acetylglucosamine-6-phosphate deacetylase</fullName>
    </submittedName>
</protein>
<comment type="similarity">
    <text evidence="1 5">Belongs to the metallo-dependent hydrolases superfamily. NagA family.</text>
</comment>
<feature type="domain" description="Amidohydrolase-related" evidence="9">
    <location>
        <begin position="68"/>
        <end position="393"/>
    </location>
</feature>
<keyword evidence="11" id="KW-1185">Reference proteome</keyword>
<dbReference type="OrthoDB" id="9776488at2"/>
<evidence type="ECO:0000256" key="1">
    <source>
        <dbReference type="ARBA" id="ARBA00010716"/>
    </source>
</evidence>
<feature type="binding site" evidence="7">
    <location>
        <begin position="320"/>
        <end position="322"/>
    </location>
    <ligand>
        <name>substrate</name>
    </ligand>
</feature>
<feature type="active site" description="Proton donor/acceptor" evidence="6">
    <location>
        <position position="287"/>
    </location>
</feature>
<feature type="binding site" evidence="7">
    <location>
        <position position="241"/>
    </location>
    <ligand>
        <name>substrate</name>
    </ligand>
</feature>
<dbReference type="InterPro" id="IPR011059">
    <property type="entry name" value="Metal-dep_hydrolase_composite"/>
</dbReference>
<reference evidence="10 11" key="1">
    <citation type="submission" date="2016-12" db="EMBL/GenBank/DDBJ databases">
        <authorList>
            <person name="Song W.-J."/>
            <person name="Kurnit D.M."/>
        </authorList>
    </citation>
    <scope>NUCLEOTIDE SEQUENCE [LARGE SCALE GENOMIC DNA]</scope>
    <source>
        <strain evidence="10 11">DSM 12503</strain>
    </source>
</reference>
<dbReference type="STRING" id="1121345.SAMN02745217_02998"/>
<evidence type="ECO:0000256" key="7">
    <source>
        <dbReference type="PIRSR" id="PIRSR038994-2"/>
    </source>
</evidence>
<evidence type="ECO:0000313" key="11">
    <source>
        <dbReference type="Proteomes" id="UP000184612"/>
    </source>
</evidence>
<dbReference type="InterPro" id="IPR006680">
    <property type="entry name" value="Amidohydro-rel"/>
</dbReference>
<evidence type="ECO:0000256" key="5">
    <source>
        <dbReference type="PIRNR" id="PIRNR038994"/>
    </source>
</evidence>
<gene>
    <name evidence="10" type="ORF">SAMN02745217_02998</name>
</gene>
<dbReference type="Proteomes" id="UP000184612">
    <property type="component" value="Unassembled WGS sequence"/>
</dbReference>
<keyword evidence="4 5" id="KW-0119">Carbohydrate metabolism</keyword>
<name>A0A1M7YEB5_9FIRM</name>
<sequence length="399" mass="44269">MNGVHNIVIPAFEIILRGYPYMKAIINGKIILEDKIIKDKVLVFDNEIEGIESCVSDSFEIIDAEDNYVSPGFIDMHIHGIKGNGFTLEYRETIHKTGESLPEFGVTGFLPTLVSEPRNDMLEILKLIKGEVKKATGASILGVHLEGPFISSLYRGAHDEKNLYYPDTGDILCHKDIIKMITYAPELDENNQFLKTIKGNSDIIMAMGHTNATFEEAQKAIYEGASHCTHIFNAMRHFDHREPGIIGAALLQPVSVDIVADMIHVNKELFQLLLNNKGKESIALITDAIFAAGLEEGVYHYQGRDFYVKDGTIRLGDGKLAGSILTLNRAADNFYKHTSLSVAETVGLISKNPARILGIDDKKGSLQKGLDADIVIFNDSFEIQRTIIEGNTVFCRQRA</sequence>
<evidence type="ECO:0000256" key="2">
    <source>
        <dbReference type="ARBA" id="ARBA00022723"/>
    </source>
</evidence>
<keyword evidence="2 8" id="KW-0479">Metal-binding</keyword>
<dbReference type="InterPro" id="IPR032466">
    <property type="entry name" value="Metal_Hydrolase"/>
</dbReference>
<keyword evidence="3 5" id="KW-0378">Hydrolase</keyword>
<dbReference type="NCBIfam" id="TIGR00221">
    <property type="entry name" value="nagA"/>
    <property type="match status" value="1"/>
</dbReference>
<feature type="binding site" evidence="7">
    <location>
        <position position="157"/>
    </location>
    <ligand>
        <name>substrate</name>
    </ligand>
</feature>
<dbReference type="InterPro" id="IPR003764">
    <property type="entry name" value="GlcNAc_6-P_deAcase"/>
</dbReference>
<dbReference type="SUPFAM" id="SSF51338">
    <property type="entry name" value="Composite domain of metallo-dependent hydrolases"/>
    <property type="match status" value="1"/>
</dbReference>
<evidence type="ECO:0000256" key="8">
    <source>
        <dbReference type="PIRSR" id="PIRSR038994-3"/>
    </source>
</evidence>
<dbReference type="Pfam" id="PF01979">
    <property type="entry name" value="Amidohydro_1"/>
    <property type="match status" value="1"/>
</dbReference>
<dbReference type="CDD" id="cd00854">
    <property type="entry name" value="NagA"/>
    <property type="match status" value="1"/>
</dbReference>
<feature type="binding site" evidence="7">
    <location>
        <begin position="233"/>
        <end position="234"/>
    </location>
    <ligand>
        <name>substrate</name>
    </ligand>
</feature>
<dbReference type="GO" id="GO:0008448">
    <property type="term" value="F:N-acetylglucosamine-6-phosphate deacetylase activity"/>
    <property type="evidence" value="ECO:0007669"/>
    <property type="project" value="InterPro"/>
</dbReference>
<evidence type="ECO:0000259" key="9">
    <source>
        <dbReference type="Pfam" id="PF01979"/>
    </source>
</evidence>
<dbReference type="Gene3D" id="3.20.20.140">
    <property type="entry name" value="Metal-dependent hydrolases"/>
    <property type="match status" value="1"/>
</dbReference>
<dbReference type="PIRSF" id="PIRSF038994">
    <property type="entry name" value="NagA"/>
    <property type="match status" value="1"/>
</dbReference>
<dbReference type="EMBL" id="FRFD01000008">
    <property type="protein sequence ID" value="SHO50980.1"/>
    <property type="molecule type" value="Genomic_DNA"/>
</dbReference>
<feature type="binding site" evidence="7">
    <location>
        <position position="264"/>
    </location>
    <ligand>
        <name>substrate</name>
    </ligand>
</feature>
<evidence type="ECO:0000256" key="4">
    <source>
        <dbReference type="ARBA" id="ARBA00023277"/>
    </source>
</evidence>
<dbReference type="SUPFAM" id="SSF51556">
    <property type="entry name" value="Metallo-dependent hydrolases"/>
    <property type="match status" value="1"/>
</dbReference>
<evidence type="ECO:0000256" key="3">
    <source>
        <dbReference type="ARBA" id="ARBA00022801"/>
    </source>
</evidence>
<comment type="cofactor">
    <cofactor evidence="8">
        <name>a divalent metal cation</name>
        <dbReference type="ChEBI" id="CHEBI:60240"/>
    </cofactor>
    <text evidence="8">Binds 1 divalent metal cation per subunit.</text>
</comment>
<dbReference type="PANTHER" id="PTHR11113:SF14">
    <property type="entry name" value="N-ACETYLGLUCOSAMINE-6-PHOSPHATE DEACETYLASE"/>
    <property type="match status" value="1"/>
</dbReference>
<dbReference type="AlphaFoldDB" id="A0A1M7YEB5"/>
<feature type="binding site" evidence="8">
    <location>
        <position position="146"/>
    </location>
    <ligand>
        <name>Zn(2+)</name>
        <dbReference type="ChEBI" id="CHEBI:29105"/>
    </ligand>
</feature>
<feature type="binding site" evidence="8">
    <location>
        <position position="209"/>
    </location>
    <ligand>
        <name>Zn(2+)</name>
        <dbReference type="ChEBI" id="CHEBI:29105"/>
    </ligand>
</feature>
<dbReference type="PANTHER" id="PTHR11113">
    <property type="entry name" value="N-ACETYLGLUCOSAMINE-6-PHOSPHATE DEACETYLASE"/>
    <property type="match status" value="1"/>
</dbReference>
<dbReference type="GO" id="GO:0006046">
    <property type="term" value="P:N-acetylglucosamine catabolic process"/>
    <property type="evidence" value="ECO:0007669"/>
    <property type="project" value="TreeGrafter"/>
</dbReference>
<feature type="binding site" evidence="8">
    <location>
        <position position="230"/>
    </location>
    <ligand>
        <name>Zn(2+)</name>
        <dbReference type="ChEBI" id="CHEBI:29105"/>
    </ligand>
</feature>
<dbReference type="GO" id="GO:0046872">
    <property type="term" value="F:metal ion binding"/>
    <property type="evidence" value="ECO:0007669"/>
    <property type="project" value="UniProtKB-KW"/>
</dbReference>
<evidence type="ECO:0000313" key="10">
    <source>
        <dbReference type="EMBL" id="SHO50980.1"/>
    </source>
</evidence>
<evidence type="ECO:0000256" key="6">
    <source>
        <dbReference type="PIRSR" id="PIRSR038994-1"/>
    </source>
</evidence>
<proteinExistence type="inferred from homology"/>